<reference evidence="8 9" key="1">
    <citation type="journal article" date="2024" name="Appl. Microbiol. Biotechnol.">
        <title>Biosynthetic gene clusters with biotechnological applications in novel Antarctic isolates from Actinomycetota.</title>
        <authorList>
            <person name="Bruna P."/>
            <person name="Nunez-Montero K."/>
            <person name="Contreras M.J."/>
            <person name="Leal K."/>
            <person name="Garcia M."/>
            <person name="Abanto M."/>
            <person name="Barrientos L."/>
        </authorList>
    </citation>
    <scope>NUCLEOTIDE SEQUENCE [LARGE SCALE GENOMIC DNA]</scope>
    <source>
        <strain evidence="8 9">Se16.17</strain>
    </source>
</reference>
<dbReference type="NCBIfam" id="TIGR01297">
    <property type="entry name" value="CDF"/>
    <property type="match status" value="1"/>
</dbReference>
<feature type="transmembrane region" description="Helical" evidence="6">
    <location>
        <begin position="201"/>
        <end position="219"/>
    </location>
</feature>
<evidence type="ECO:0000256" key="6">
    <source>
        <dbReference type="SAM" id="Phobius"/>
    </source>
</evidence>
<dbReference type="Gene3D" id="1.20.1510.10">
    <property type="entry name" value="Cation efflux protein transmembrane domain"/>
    <property type="match status" value="1"/>
</dbReference>
<dbReference type="Proteomes" id="UP001448614">
    <property type="component" value="Unassembled WGS sequence"/>
</dbReference>
<keyword evidence="9" id="KW-1185">Reference proteome</keyword>
<evidence type="ECO:0000256" key="1">
    <source>
        <dbReference type="ARBA" id="ARBA00004141"/>
    </source>
</evidence>
<accession>A0ABV0GQ57</accession>
<dbReference type="InterPro" id="IPR002524">
    <property type="entry name" value="Cation_efflux"/>
</dbReference>
<organism evidence="8 9">
    <name type="scientific">Paenarthrobacter nicotinovorans</name>
    <name type="common">Arthrobacter nicotinovorans</name>
    <dbReference type="NCBI Taxonomy" id="29320"/>
    <lineage>
        <taxon>Bacteria</taxon>
        <taxon>Bacillati</taxon>
        <taxon>Actinomycetota</taxon>
        <taxon>Actinomycetes</taxon>
        <taxon>Micrococcales</taxon>
        <taxon>Micrococcaceae</taxon>
        <taxon>Paenarthrobacter</taxon>
    </lineage>
</organism>
<dbReference type="InterPro" id="IPR040177">
    <property type="entry name" value="SLC30A9"/>
</dbReference>
<keyword evidence="2" id="KW-0813">Transport</keyword>
<evidence type="ECO:0000256" key="4">
    <source>
        <dbReference type="ARBA" id="ARBA00022989"/>
    </source>
</evidence>
<keyword evidence="5 6" id="KW-0472">Membrane</keyword>
<dbReference type="PANTHER" id="PTHR13414">
    <property type="entry name" value="HUEL-CATION TRANSPORTER"/>
    <property type="match status" value="1"/>
</dbReference>
<comment type="subcellular location">
    <subcellularLocation>
        <location evidence="1">Membrane</location>
        <topology evidence="1">Multi-pass membrane protein</topology>
    </subcellularLocation>
</comment>
<gene>
    <name evidence="8" type="ORF">V3C41_05850</name>
</gene>
<comment type="caution">
    <text evidence="8">The sequence shown here is derived from an EMBL/GenBank/DDBJ whole genome shotgun (WGS) entry which is preliminary data.</text>
</comment>
<feature type="transmembrane region" description="Helical" evidence="6">
    <location>
        <begin position="84"/>
        <end position="107"/>
    </location>
</feature>
<evidence type="ECO:0000256" key="2">
    <source>
        <dbReference type="ARBA" id="ARBA00022448"/>
    </source>
</evidence>
<dbReference type="InterPro" id="IPR027469">
    <property type="entry name" value="Cation_efflux_TMD_sf"/>
</dbReference>
<dbReference type="Pfam" id="PF01545">
    <property type="entry name" value="Cation_efflux"/>
    <property type="match status" value="1"/>
</dbReference>
<evidence type="ECO:0000313" key="9">
    <source>
        <dbReference type="Proteomes" id="UP001448614"/>
    </source>
</evidence>
<dbReference type="InterPro" id="IPR058533">
    <property type="entry name" value="Cation_efflux_TM"/>
</dbReference>
<name>A0ABV0GQ57_PAENI</name>
<dbReference type="EMBL" id="JBBMFV010000004">
    <property type="protein sequence ID" value="MEO3940589.1"/>
    <property type="molecule type" value="Genomic_DNA"/>
</dbReference>
<keyword evidence="4 6" id="KW-1133">Transmembrane helix</keyword>
<dbReference type="PANTHER" id="PTHR13414:SF9">
    <property type="entry name" value="PROTON-COUPLED ZINC ANTIPORTER SLC30A9, MITOCHONDRIAL"/>
    <property type="match status" value="1"/>
</dbReference>
<dbReference type="RefSeq" id="WP_091552649.1">
    <property type="nucleotide sequence ID" value="NZ_JAVDRC010000003.1"/>
</dbReference>
<evidence type="ECO:0000256" key="3">
    <source>
        <dbReference type="ARBA" id="ARBA00022692"/>
    </source>
</evidence>
<evidence type="ECO:0000259" key="7">
    <source>
        <dbReference type="Pfam" id="PF01545"/>
    </source>
</evidence>
<sequence length="316" mass="34183">MAASQKRTESGSTLLTVIIAFVANALVAAAKSVAAALTGSASMTAEAAHSWADTGNQVFLFIAERRSQRPRDKGHPMGYGREAYVWSMFAAFGLFTAGAVVSIMHGIQEIIEPEPASDFTIAYVVLAVAFVLEGFSFAQAFRQTRKAARQLERRTLEQVLVSSDPTLRAVFAEDAAALIGLVVAFIGVFLHQITGSPLPDAVGSIVVGVLLAIVAVVLIDRNRRFLVGQGVTPDIERSMALRLLEHRDIARLTYLHLEFVGPRKLYLVAAVDLQGDHPEHEVAVALRRIERELEDHETVEEAVLTLATSDEAALSP</sequence>
<protein>
    <submittedName>
        <fullName evidence="8">Cation transporter</fullName>
    </submittedName>
</protein>
<dbReference type="SUPFAM" id="SSF161111">
    <property type="entry name" value="Cation efflux protein transmembrane domain-like"/>
    <property type="match status" value="1"/>
</dbReference>
<evidence type="ECO:0000313" key="8">
    <source>
        <dbReference type="EMBL" id="MEO3940589.1"/>
    </source>
</evidence>
<feature type="domain" description="Cation efflux protein transmembrane" evidence="7">
    <location>
        <begin position="17"/>
        <end position="222"/>
    </location>
</feature>
<keyword evidence="3 6" id="KW-0812">Transmembrane</keyword>
<evidence type="ECO:0000256" key="5">
    <source>
        <dbReference type="ARBA" id="ARBA00023136"/>
    </source>
</evidence>
<feature type="transmembrane region" description="Helical" evidence="6">
    <location>
        <begin position="175"/>
        <end position="195"/>
    </location>
</feature>
<feature type="transmembrane region" description="Helical" evidence="6">
    <location>
        <begin position="119"/>
        <end position="141"/>
    </location>
</feature>
<proteinExistence type="predicted"/>